<sequence>MPKPLVSSTLSLLPYPLYRPLHLNNSTKLFQFLKLNERWDFLFFQGFTSKKDRRRFFAVLFHQSASRHCSSGFRLSLEKRIARCFLCCPHSPICFLTLFFQMTVQTALDSKVDDEMSADPNLLVNCEEVVQGHPPLKNLLTRFENEPVVANRKGEPAVVMSEYGFNSAIVPCSSERNERSCLKHVETTVGPASRLSEGSDLHVKFVKLEHLKRLFLRGYFFAGEILEEYSQFLSLQCSRLECCLQGNI</sequence>
<protein>
    <submittedName>
        <fullName evidence="1">Uncharacterized protein</fullName>
    </submittedName>
</protein>
<comment type="caution">
    <text evidence="1">The sequence shown here is derived from an EMBL/GenBank/DDBJ whole genome shotgun (WGS) entry which is preliminary data.</text>
</comment>
<organism evidence="1 2">
    <name type="scientific">Smallanthus sonchifolius</name>
    <dbReference type="NCBI Taxonomy" id="185202"/>
    <lineage>
        <taxon>Eukaryota</taxon>
        <taxon>Viridiplantae</taxon>
        <taxon>Streptophyta</taxon>
        <taxon>Embryophyta</taxon>
        <taxon>Tracheophyta</taxon>
        <taxon>Spermatophyta</taxon>
        <taxon>Magnoliopsida</taxon>
        <taxon>eudicotyledons</taxon>
        <taxon>Gunneridae</taxon>
        <taxon>Pentapetalae</taxon>
        <taxon>asterids</taxon>
        <taxon>campanulids</taxon>
        <taxon>Asterales</taxon>
        <taxon>Asteraceae</taxon>
        <taxon>Asteroideae</taxon>
        <taxon>Heliantheae alliance</taxon>
        <taxon>Millerieae</taxon>
        <taxon>Smallanthus</taxon>
    </lineage>
</organism>
<proteinExistence type="predicted"/>
<keyword evidence="2" id="KW-1185">Reference proteome</keyword>
<dbReference type="Proteomes" id="UP001056120">
    <property type="component" value="Linkage Group LG12"/>
</dbReference>
<gene>
    <name evidence="1" type="ORF">L1987_36405</name>
</gene>
<evidence type="ECO:0000313" key="2">
    <source>
        <dbReference type="Proteomes" id="UP001056120"/>
    </source>
</evidence>
<reference evidence="2" key="1">
    <citation type="journal article" date="2022" name="Mol. Ecol. Resour.">
        <title>The genomes of chicory, endive, great burdock and yacon provide insights into Asteraceae palaeo-polyploidization history and plant inulin production.</title>
        <authorList>
            <person name="Fan W."/>
            <person name="Wang S."/>
            <person name="Wang H."/>
            <person name="Wang A."/>
            <person name="Jiang F."/>
            <person name="Liu H."/>
            <person name="Zhao H."/>
            <person name="Xu D."/>
            <person name="Zhang Y."/>
        </authorList>
    </citation>
    <scope>NUCLEOTIDE SEQUENCE [LARGE SCALE GENOMIC DNA]</scope>
    <source>
        <strain evidence="2">cv. Yunnan</strain>
    </source>
</reference>
<evidence type="ECO:0000313" key="1">
    <source>
        <dbReference type="EMBL" id="KAI3793783.1"/>
    </source>
</evidence>
<accession>A0ACB9HEC7</accession>
<name>A0ACB9HEC7_9ASTR</name>
<reference evidence="1 2" key="2">
    <citation type="journal article" date="2022" name="Mol. Ecol. Resour.">
        <title>The genomes of chicory, endive, great burdock and yacon provide insights into Asteraceae paleo-polyploidization history and plant inulin production.</title>
        <authorList>
            <person name="Fan W."/>
            <person name="Wang S."/>
            <person name="Wang H."/>
            <person name="Wang A."/>
            <person name="Jiang F."/>
            <person name="Liu H."/>
            <person name="Zhao H."/>
            <person name="Xu D."/>
            <person name="Zhang Y."/>
        </authorList>
    </citation>
    <scope>NUCLEOTIDE SEQUENCE [LARGE SCALE GENOMIC DNA]</scope>
    <source>
        <strain evidence="2">cv. Yunnan</strain>
        <tissue evidence="1">Leaves</tissue>
    </source>
</reference>
<dbReference type="EMBL" id="CM042029">
    <property type="protein sequence ID" value="KAI3793783.1"/>
    <property type="molecule type" value="Genomic_DNA"/>
</dbReference>